<dbReference type="InterPro" id="IPR011527">
    <property type="entry name" value="ABC1_TM_dom"/>
</dbReference>
<dbReference type="PROSITE" id="PS50893">
    <property type="entry name" value="ABC_TRANSPORTER_2"/>
    <property type="match status" value="1"/>
</dbReference>
<evidence type="ECO:0000256" key="1">
    <source>
        <dbReference type="ARBA" id="ARBA00004651"/>
    </source>
</evidence>
<dbReference type="InterPro" id="IPR027417">
    <property type="entry name" value="P-loop_NTPase"/>
</dbReference>
<evidence type="ECO:0000256" key="3">
    <source>
        <dbReference type="ARBA" id="ARBA00022475"/>
    </source>
</evidence>
<evidence type="ECO:0000259" key="11">
    <source>
        <dbReference type="PROSITE" id="PS50893"/>
    </source>
</evidence>
<dbReference type="InterPro" id="IPR039421">
    <property type="entry name" value="Type_1_exporter"/>
</dbReference>
<dbReference type="Pfam" id="PF00664">
    <property type="entry name" value="ABC_membrane"/>
    <property type="match status" value="1"/>
</dbReference>
<dbReference type="PANTHER" id="PTHR24221">
    <property type="entry name" value="ATP-BINDING CASSETTE SUB-FAMILY B"/>
    <property type="match status" value="1"/>
</dbReference>
<evidence type="ECO:0000256" key="9">
    <source>
        <dbReference type="ARBA" id="ARBA00061644"/>
    </source>
</evidence>
<feature type="domain" description="ABC transporter" evidence="11">
    <location>
        <begin position="328"/>
        <end position="560"/>
    </location>
</feature>
<keyword evidence="4 10" id="KW-0812">Transmembrane</keyword>
<feature type="transmembrane region" description="Helical" evidence="10">
    <location>
        <begin position="154"/>
        <end position="172"/>
    </location>
</feature>
<keyword evidence="8 10" id="KW-0472">Membrane</keyword>
<dbReference type="SMART" id="SM00382">
    <property type="entry name" value="AAA"/>
    <property type="match status" value="1"/>
</dbReference>
<dbReference type="SUPFAM" id="SSF52540">
    <property type="entry name" value="P-loop containing nucleoside triphosphate hydrolases"/>
    <property type="match status" value="1"/>
</dbReference>
<dbReference type="Proteomes" id="UP000664209">
    <property type="component" value="Unassembled WGS sequence"/>
</dbReference>
<dbReference type="Pfam" id="PF00005">
    <property type="entry name" value="ABC_tran"/>
    <property type="match status" value="1"/>
</dbReference>
<keyword evidence="6 13" id="KW-0067">ATP-binding</keyword>
<comment type="similarity">
    <text evidence="9">Belongs to the ABC transporter superfamily. Lipid exporter (TC 3.A.1.106) family.</text>
</comment>
<feature type="transmembrane region" description="Helical" evidence="10">
    <location>
        <begin position="50"/>
        <end position="74"/>
    </location>
</feature>
<keyword evidence="2" id="KW-0813">Transport</keyword>
<gene>
    <name evidence="13" type="ORF">J4G33_13985</name>
</gene>
<dbReference type="Gene3D" id="1.20.1560.10">
    <property type="entry name" value="ABC transporter type 1, transmembrane domain"/>
    <property type="match status" value="1"/>
</dbReference>
<sequence>MTSLGLLRPVRGVLILAMAFQGLAAVLTLVPLLALIAFTGAWMSGEPAPGTVVLLAAVGGALGSLGAASAATVLSHRADADLTRQLRARLVRTIRDLPVPAVTGQGAGRIKTVLHDDTGALHHLVAHTLLDVTALVVTSLVGLVALALLDWRLALLAALPLILGVGCFARAMRGSAAGFAEYAAQQHRIGSAVVDYVRGLPVAKVYGGAGGARSRFRAAVTQFHDFFSAWSRRTSAATTASWLVVAPGVTTALLVLTGALGLHLDRVTPTALVAGALLGPAVSAPVAVVGPRIQAIRTGLSALGSISSFLAQPRLTWGGAAPEVGGALRLEGVSHRYGEDEVALDGLTLELPTTGLVAVVGESGSGKSTLAGVLARFFDPTQGRVLLGDVELGELSEPGLYERVAYVFQDTGLREASVRDNLTGGRTVPEQDVIAAAVAAAIHEEIQALPRGYDTVLGEEVELSGGQRQRVCLARALLRRPTALVLDEATSALDPPTRAVLMETLTREAGSRLVLLITHQLRTVTHADRIVVLDRGRLAGQGTHAELLEGCAAYRRLWDSAASPSAWRPSMSAAAPRKDS</sequence>
<proteinExistence type="inferred from homology"/>
<comment type="subcellular location">
    <subcellularLocation>
        <location evidence="1">Cell membrane</location>
        <topology evidence="1">Multi-pass membrane protein</topology>
    </subcellularLocation>
</comment>
<dbReference type="GO" id="GO:0005524">
    <property type="term" value="F:ATP binding"/>
    <property type="evidence" value="ECO:0007669"/>
    <property type="project" value="UniProtKB-KW"/>
</dbReference>
<comment type="caution">
    <text evidence="13">The sequence shown here is derived from an EMBL/GenBank/DDBJ whole genome shotgun (WGS) entry which is preliminary data.</text>
</comment>
<dbReference type="PROSITE" id="PS00211">
    <property type="entry name" value="ABC_TRANSPORTER_1"/>
    <property type="match status" value="1"/>
</dbReference>
<feature type="domain" description="ABC transmembrane type-1" evidence="12">
    <location>
        <begin position="15"/>
        <end position="298"/>
    </location>
</feature>
<dbReference type="GO" id="GO:0005886">
    <property type="term" value="C:plasma membrane"/>
    <property type="evidence" value="ECO:0007669"/>
    <property type="project" value="UniProtKB-SubCell"/>
</dbReference>
<dbReference type="GO" id="GO:0016887">
    <property type="term" value="F:ATP hydrolysis activity"/>
    <property type="evidence" value="ECO:0007669"/>
    <property type="project" value="InterPro"/>
</dbReference>
<dbReference type="FunFam" id="3.40.50.300:FF:000299">
    <property type="entry name" value="ABC transporter ATP-binding protein/permease"/>
    <property type="match status" value="1"/>
</dbReference>
<feature type="transmembrane region" description="Helical" evidence="10">
    <location>
        <begin position="242"/>
        <end position="264"/>
    </location>
</feature>
<organism evidence="13 14">
    <name type="scientific">Actinotalea soli</name>
    <dbReference type="NCBI Taxonomy" id="2819234"/>
    <lineage>
        <taxon>Bacteria</taxon>
        <taxon>Bacillati</taxon>
        <taxon>Actinomycetota</taxon>
        <taxon>Actinomycetes</taxon>
        <taxon>Micrococcales</taxon>
        <taxon>Cellulomonadaceae</taxon>
        <taxon>Actinotalea</taxon>
    </lineage>
</organism>
<feature type="transmembrane region" description="Helical" evidence="10">
    <location>
        <begin position="270"/>
        <end position="290"/>
    </location>
</feature>
<evidence type="ECO:0000313" key="14">
    <source>
        <dbReference type="Proteomes" id="UP000664209"/>
    </source>
</evidence>
<dbReference type="InterPro" id="IPR003439">
    <property type="entry name" value="ABC_transporter-like_ATP-bd"/>
</dbReference>
<keyword evidence="14" id="KW-1185">Reference proteome</keyword>
<evidence type="ECO:0000256" key="6">
    <source>
        <dbReference type="ARBA" id="ARBA00022840"/>
    </source>
</evidence>
<dbReference type="GO" id="GO:0034040">
    <property type="term" value="F:ATPase-coupled lipid transmembrane transporter activity"/>
    <property type="evidence" value="ECO:0007669"/>
    <property type="project" value="TreeGrafter"/>
</dbReference>
<keyword evidence="7 10" id="KW-1133">Transmembrane helix</keyword>
<dbReference type="GO" id="GO:0140359">
    <property type="term" value="F:ABC-type transporter activity"/>
    <property type="evidence" value="ECO:0007669"/>
    <property type="project" value="InterPro"/>
</dbReference>
<evidence type="ECO:0000313" key="13">
    <source>
        <dbReference type="EMBL" id="MBO1752918.1"/>
    </source>
</evidence>
<evidence type="ECO:0000256" key="7">
    <source>
        <dbReference type="ARBA" id="ARBA00022989"/>
    </source>
</evidence>
<keyword evidence="5" id="KW-0547">Nucleotide-binding</keyword>
<feature type="transmembrane region" description="Helical" evidence="10">
    <location>
        <begin position="12"/>
        <end position="38"/>
    </location>
</feature>
<dbReference type="PROSITE" id="PS50929">
    <property type="entry name" value="ABC_TM1F"/>
    <property type="match status" value="1"/>
</dbReference>
<evidence type="ECO:0000256" key="4">
    <source>
        <dbReference type="ARBA" id="ARBA00022692"/>
    </source>
</evidence>
<protein>
    <submittedName>
        <fullName evidence="13">ABC transporter ATP-binding protein</fullName>
    </submittedName>
</protein>
<dbReference type="PANTHER" id="PTHR24221:SF654">
    <property type="entry name" value="ATP-BINDING CASSETTE SUB-FAMILY B MEMBER 6"/>
    <property type="match status" value="1"/>
</dbReference>
<evidence type="ECO:0000256" key="8">
    <source>
        <dbReference type="ARBA" id="ARBA00023136"/>
    </source>
</evidence>
<evidence type="ECO:0000259" key="12">
    <source>
        <dbReference type="PROSITE" id="PS50929"/>
    </source>
</evidence>
<reference evidence="13" key="1">
    <citation type="submission" date="2021-03" db="EMBL/GenBank/DDBJ databases">
        <title>Actinotalea soli sp. nov., isolated from soil.</title>
        <authorList>
            <person name="Ping W."/>
            <person name="Zhang J."/>
        </authorList>
    </citation>
    <scope>NUCLEOTIDE SEQUENCE</scope>
    <source>
        <strain evidence="13">BY-33</strain>
    </source>
</reference>
<accession>A0A939RWS2</accession>
<dbReference type="AlphaFoldDB" id="A0A939RWS2"/>
<dbReference type="EMBL" id="JAGEMK010000008">
    <property type="protein sequence ID" value="MBO1752918.1"/>
    <property type="molecule type" value="Genomic_DNA"/>
</dbReference>
<keyword evidence="3" id="KW-1003">Cell membrane</keyword>
<dbReference type="SUPFAM" id="SSF90123">
    <property type="entry name" value="ABC transporter transmembrane region"/>
    <property type="match status" value="1"/>
</dbReference>
<dbReference type="Gene3D" id="3.40.50.300">
    <property type="entry name" value="P-loop containing nucleotide triphosphate hydrolases"/>
    <property type="match status" value="1"/>
</dbReference>
<evidence type="ECO:0000256" key="2">
    <source>
        <dbReference type="ARBA" id="ARBA00022448"/>
    </source>
</evidence>
<dbReference type="RefSeq" id="WP_208056602.1">
    <property type="nucleotide sequence ID" value="NZ_JAGEMK010000008.1"/>
</dbReference>
<dbReference type="InterPro" id="IPR003593">
    <property type="entry name" value="AAA+_ATPase"/>
</dbReference>
<dbReference type="InterPro" id="IPR017871">
    <property type="entry name" value="ABC_transporter-like_CS"/>
</dbReference>
<evidence type="ECO:0000256" key="10">
    <source>
        <dbReference type="SAM" id="Phobius"/>
    </source>
</evidence>
<feature type="transmembrane region" description="Helical" evidence="10">
    <location>
        <begin position="129"/>
        <end position="148"/>
    </location>
</feature>
<name>A0A939RWS2_9CELL</name>
<dbReference type="InterPro" id="IPR036640">
    <property type="entry name" value="ABC1_TM_sf"/>
</dbReference>
<evidence type="ECO:0000256" key="5">
    <source>
        <dbReference type="ARBA" id="ARBA00022741"/>
    </source>
</evidence>